<dbReference type="RefSeq" id="WP_067647543.1">
    <property type="nucleotide sequence ID" value="NZ_KQ961027.1"/>
</dbReference>
<comment type="caution">
    <text evidence="11">The sequence shown here is derived from an EMBL/GenBank/DDBJ whole genome shotgun (WGS) entry which is preliminary data.</text>
</comment>
<dbReference type="NCBIfam" id="TIGR01726">
    <property type="entry name" value="HEQRo_perm_3TM"/>
    <property type="match status" value="1"/>
</dbReference>
<dbReference type="OrthoDB" id="4404959at2"/>
<keyword evidence="12" id="KW-1185">Reference proteome</keyword>
<dbReference type="InterPro" id="IPR010065">
    <property type="entry name" value="AA_ABC_transptr_permease_3TM"/>
</dbReference>
<keyword evidence="7 9" id="KW-1133">Transmembrane helix</keyword>
<protein>
    <submittedName>
        <fullName evidence="11">ABC transporter permease</fullName>
    </submittedName>
</protein>
<dbReference type="GO" id="GO:0006865">
    <property type="term" value="P:amino acid transport"/>
    <property type="evidence" value="ECO:0007669"/>
    <property type="project" value="TreeGrafter"/>
</dbReference>
<keyword evidence="4" id="KW-1003">Cell membrane</keyword>
<feature type="transmembrane region" description="Helical" evidence="9">
    <location>
        <begin position="197"/>
        <end position="219"/>
    </location>
</feature>
<organism evidence="11 12">
    <name type="scientific">Agrobacterium bohemicum</name>
    <dbReference type="NCBI Taxonomy" id="2052828"/>
    <lineage>
        <taxon>Bacteria</taxon>
        <taxon>Pseudomonadati</taxon>
        <taxon>Pseudomonadota</taxon>
        <taxon>Alphaproteobacteria</taxon>
        <taxon>Hyphomicrobiales</taxon>
        <taxon>Rhizobiaceae</taxon>
        <taxon>Rhizobium/Agrobacterium group</taxon>
        <taxon>Agrobacterium</taxon>
    </lineage>
</organism>
<dbReference type="Pfam" id="PF00528">
    <property type="entry name" value="BPD_transp_1"/>
    <property type="match status" value="1"/>
</dbReference>
<dbReference type="GO" id="GO:0022857">
    <property type="term" value="F:transmembrane transporter activity"/>
    <property type="evidence" value="ECO:0007669"/>
    <property type="project" value="InterPro"/>
</dbReference>
<dbReference type="Proteomes" id="UP000070498">
    <property type="component" value="Unassembled WGS sequence"/>
</dbReference>
<feature type="transmembrane region" description="Helical" evidence="9">
    <location>
        <begin position="97"/>
        <end position="116"/>
    </location>
</feature>
<evidence type="ECO:0000256" key="8">
    <source>
        <dbReference type="ARBA" id="ARBA00023136"/>
    </source>
</evidence>
<evidence type="ECO:0000256" key="3">
    <source>
        <dbReference type="ARBA" id="ARBA00022448"/>
    </source>
</evidence>
<evidence type="ECO:0000259" key="10">
    <source>
        <dbReference type="PROSITE" id="PS50928"/>
    </source>
</evidence>
<evidence type="ECO:0000313" key="12">
    <source>
        <dbReference type="Proteomes" id="UP000070498"/>
    </source>
</evidence>
<evidence type="ECO:0000256" key="5">
    <source>
        <dbReference type="ARBA" id="ARBA00022519"/>
    </source>
</evidence>
<evidence type="ECO:0000256" key="4">
    <source>
        <dbReference type="ARBA" id="ARBA00022475"/>
    </source>
</evidence>
<dbReference type="EMBL" id="LNUW01000035">
    <property type="protein sequence ID" value="KXG84870.1"/>
    <property type="molecule type" value="Genomic_DNA"/>
</dbReference>
<dbReference type="PANTHER" id="PTHR30614">
    <property type="entry name" value="MEMBRANE COMPONENT OF AMINO ACID ABC TRANSPORTER"/>
    <property type="match status" value="1"/>
</dbReference>
<comment type="similarity">
    <text evidence="2">Belongs to the binding-protein-dependent transport system permease family. HisMQ subfamily.</text>
</comment>
<comment type="subcellular location">
    <subcellularLocation>
        <location evidence="1">Cell inner membrane</location>
        <topology evidence="1">Multi-pass membrane protein</topology>
    </subcellularLocation>
    <subcellularLocation>
        <location evidence="9">Cell membrane</location>
        <topology evidence="9">Multi-pass membrane protein</topology>
    </subcellularLocation>
</comment>
<dbReference type="InterPro" id="IPR000515">
    <property type="entry name" value="MetI-like"/>
</dbReference>
<gene>
    <name evidence="11" type="ORF">ATO67_09530</name>
</gene>
<keyword evidence="6 9" id="KW-0812">Transmembrane</keyword>
<evidence type="ECO:0000256" key="2">
    <source>
        <dbReference type="ARBA" id="ARBA00010072"/>
    </source>
</evidence>
<feature type="transmembrane region" description="Helical" evidence="9">
    <location>
        <begin position="54"/>
        <end position="77"/>
    </location>
</feature>
<dbReference type="STRING" id="2052828.ATO67_09530"/>
<sequence>MIDPGFFLEIIPKLLAGLPLTLELAGSSVLLGFVLALVLALAQQGQKPFIVWPIRTFVAIFRGTPLLVQIFLIYYGLGQFRPTLQMLGLWSLFREPYWCAILALTLNTAAYGSEILRGAIRNVPRGLSEAASSLGLSRVLTLRLVVLPLALRQALPAYSNEIILMVKGTSLASIITLTEVTGIAQELIAQTYRAMEVFIAAGAIYLVLNFLIVRALALLEARLTPDRVRS</sequence>
<accession>A0A135P0C3</accession>
<evidence type="ECO:0000256" key="9">
    <source>
        <dbReference type="RuleBase" id="RU363032"/>
    </source>
</evidence>
<keyword evidence="3 9" id="KW-0813">Transport</keyword>
<dbReference type="CDD" id="cd06261">
    <property type="entry name" value="TM_PBP2"/>
    <property type="match status" value="1"/>
</dbReference>
<proteinExistence type="inferred from homology"/>
<reference evidence="11 12" key="1">
    <citation type="submission" date="2015-11" db="EMBL/GenBank/DDBJ databases">
        <title>Draft genome sequence of Agrobacterium sp. R89-1.</title>
        <authorList>
            <person name="Zahradnik J."/>
            <person name="Kyslikova E."/>
            <person name="Palyzova A."/>
            <person name="Kyslik P."/>
        </authorList>
    </citation>
    <scope>NUCLEOTIDE SEQUENCE [LARGE SCALE GENOMIC DNA]</scope>
    <source>
        <strain evidence="11 12">R89-1</strain>
    </source>
</reference>
<dbReference type="AlphaFoldDB" id="A0A135P0C3"/>
<dbReference type="SUPFAM" id="SSF161098">
    <property type="entry name" value="MetI-like"/>
    <property type="match status" value="1"/>
</dbReference>
<evidence type="ECO:0000313" key="11">
    <source>
        <dbReference type="EMBL" id="KXG84870.1"/>
    </source>
</evidence>
<name>A0A135P0C3_9HYPH</name>
<dbReference type="GO" id="GO:0043190">
    <property type="term" value="C:ATP-binding cassette (ABC) transporter complex"/>
    <property type="evidence" value="ECO:0007669"/>
    <property type="project" value="InterPro"/>
</dbReference>
<dbReference type="InterPro" id="IPR035906">
    <property type="entry name" value="MetI-like_sf"/>
</dbReference>
<dbReference type="InterPro" id="IPR043429">
    <property type="entry name" value="ArtM/GltK/GlnP/TcyL/YhdX-like"/>
</dbReference>
<dbReference type="PANTHER" id="PTHR30614:SF10">
    <property type="entry name" value="ARGININE ABC TRANSPORTER PERMEASE PROTEIN ARTM"/>
    <property type="match status" value="1"/>
</dbReference>
<evidence type="ECO:0000256" key="7">
    <source>
        <dbReference type="ARBA" id="ARBA00022989"/>
    </source>
</evidence>
<keyword evidence="8 9" id="KW-0472">Membrane</keyword>
<keyword evidence="5" id="KW-0997">Cell inner membrane</keyword>
<dbReference type="PROSITE" id="PS50928">
    <property type="entry name" value="ABC_TM1"/>
    <property type="match status" value="1"/>
</dbReference>
<feature type="domain" description="ABC transmembrane type-1" evidence="10">
    <location>
        <begin position="18"/>
        <end position="217"/>
    </location>
</feature>
<evidence type="ECO:0000256" key="1">
    <source>
        <dbReference type="ARBA" id="ARBA00004429"/>
    </source>
</evidence>
<dbReference type="Gene3D" id="1.10.3720.10">
    <property type="entry name" value="MetI-like"/>
    <property type="match status" value="1"/>
</dbReference>
<feature type="transmembrane region" description="Helical" evidence="9">
    <location>
        <begin position="20"/>
        <end position="42"/>
    </location>
</feature>
<evidence type="ECO:0000256" key="6">
    <source>
        <dbReference type="ARBA" id="ARBA00022692"/>
    </source>
</evidence>